<reference evidence="1" key="1">
    <citation type="submission" date="2022-09" db="EMBL/GenBank/DDBJ databases">
        <title>Intensive care unit water sources are persistently colonized with multi-drug resistant bacteria and are the site of extensive horizontal gene transfer of antibiotic resistance genes.</title>
        <authorList>
            <person name="Diorio-Toth L."/>
        </authorList>
    </citation>
    <scope>NUCLEOTIDE SEQUENCE</scope>
    <source>
        <strain evidence="1">GD03796</strain>
    </source>
</reference>
<evidence type="ECO:0000313" key="2">
    <source>
        <dbReference type="Proteomes" id="UP001160758"/>
    </source>
</evidence>
<name>A0AA42VCV1_AERCA</name>
<protein>
    <submittedName>
        <fullName evidence="1">Uncharacterized protein</fullName>
    </submittedName>
</protein>
<dbReference type="Gene3D" id="3.30.1240.10">
    <property type="match status" value="1"/>
</dbReference>
<evidence type="ECO:0000313" key="1">
    <source>
        <dbReference type="EMBL" id="MDH1898404.1"/>
    </source>
</evidence>
<dbReference type="RefSeq" id="WP_279981419.1">
    <property type="nucleotide sequence ID" value="NZ_JAOCFT010000001.1"/>
</dbReference>
<sequence>MERLPGEHIVIACTAACAAIREEVPDHLKALVRRSYTQVQTVADFGDITTDVVKITLYDKQGRCLDLRGQLGECDDEAYIVASDKQWIDIANAGVH</sequence>
<dbReference type="Proteomes" id="UP001160758">
    <property type="component" value="Unassembled WGS sequence"/>
</dbReference>
<accession>A0AA42VCV1</accession>
<organism evidence="1 2">
    <name type="scientific">Aeromonas caviae</name>
    <name type="common">Aeromonas punctata</name>
    <dbReference type="NCBI Taxonomy" id="648"/>
    <lineage>
        <taxon>Bacteria</taxon>
        <taxon>Pseudomonadati</taxon>
        <taxon>Pseudomonadota</taxon>
        <taxon>Gammaproteobacteria</taxon>
        <taxon>Aeromonadales</taxon>
        <taxon>Aeromonadaceae</taxon>
        <taxon>Aeromonas</taxon>
    </lineage>
</organism>
<dbReference type="AlphaFoldDB" id="A0AA42VCV1"/>
<proteinExistence type="predicted"/>
<comment type="caution">
    <text evidence="1">The sequence shown here is derived from an EMBL/GenBank/DDBJ whole genome shotgun (WGS) entry which is preliminary data.</text>
</comment>
<gene>
    <name evidence="1" type="ORF">N5I07_12710</name>
</gene>
<dbReference type="EMBL" id="JAOCFT010000001">
    <property type="protein sequence ID" value="MDH1898404.1"/>
    <property type="molecule type" value="Genomic_DNA"/>
</dbReference>